<organism evidence="1 2">
    <name type="scientific">Protopolystoma xenopodis</name>
    <dbReference type="NCBI Taxonomy" id="117903"/>
    <lineage>
        <taxon>Eukaryota</taxon>
        <taxon>Metazoa</taxon>
        <taxon>Spiralia</taxon>
        <taxon>Lophotrochozoa</taxon>
        <taxon>Platyhelminthes</taxon>
        <taxon>Monogenea</taxon>
        <taxon>Polyopisthocotylea</taxon>
        <taxon>Polystomatidea</taxon>
        <taxon>Polystomatidae</taxon>
        <taxon>Protopolystoma</taxon>
    </lineage>
</organism>
<gene>
    <name evidence="1" type="ORF">PXEA_LOCUS6872</name>
</gene>
<reference evidence="1" key="1">
    <citation type="submission" date="2018-11" db="EMBL/GenBank/DDBJ databases">
        <authorList>
            <consortium name="Pathogen Informatics"/>
        </authorList>
    </citation>
    <scope>NUCLEOTIDE SEQUENCE</scope>
</reference>
<name>A0A448WJR5_9PLAT</name>
<keyword evidence="2" id="KW-1185">Reference proteome</keyword>
<sequence>MFVPPCTFTVTLTCSEGYLSVCYSPHRQEPYQRLIEYLVSERSVVQLASSPPPSDSIFFGGQDDSSKTGSLRFAETFEEGDAVESRDLLEAGIATADDRREAGNSGGLVDLTEYRRRSRMTSRPFTTASYELKSAERARFDGDELATGRRVLRGFGSNATGERRRC</sequence>
<dbReference type="AlphaFoldDB" id="A0A448WJR5"/>
<accession>A0A448WJR5</accession>
<comment type="caution">
    <text evidence="1">The sequence shown here is derived from an EMBL/GenBank/DDBJ whole genome shotgun (WGS) entry which is preliminary data.</text>
</comment>
<evidence type="ECO:0000313" key="1">
    <source>
        <dbReference type="EMBL" id="VEL13432.1"/>
    </source>
</evidence>
<protein>
    <submittedName>
        <fullName evidence="1">Uncharacterized protein</fullName>
    </submittedName>
</protein>
<evidence type="ECO:0000313" key="2">
    <source>
        <dbReference type="Proteomes" id="UP000784294"/>
    </source>
</evidence>
<dbReference type="Proteomes" id="UP000784294">
    <property type="component" value="Unassembled WGS sequence"/>
</dbReference>
<dbReference type="EMBL" id="CAAALY010017760">
    <property type="protein sequence ID" value="VEL13432.1"/>
    <property type="molecule type" value="Genomic_DNA"/>
</dbReference>
<proteinExistence type="predicted"/>